<proteinExistence type="predicted"/>
<protein>
    <submittedName>
        <fullName evidence="1">DUF2017 domain-containing protein</fullName>
    </submittedName>
</protein>
<comment type="caution">
    <text evidence="1">The sequence shown here is derived from an EMBL/GenBank/DDBJ whole genome shotgun (WGS) entry which is preliminary data.</text>
</comment>
<reference evidence="1 2" key="1">
    <citation type="submission" date="2018-09" db="EMBL/GenBank/DDBJ databases">
        <title>Optimization and identification of Corynebacterium falsenii FN1-14 from fish paste.</title>
        <authorList>
            <person name="Daroonpunt R."/>
            <person name="Tanasupawat S."/>
        </authorList>
    </citation>
    <scope>NUCLEOTIDE SEQUENCE [LARGE SCALE GENOMIC DNA]</scope>
    <source>
        <strain evidence="1 2">FN1-14</strain>
    </source>
</reference>
<keyword evidence="2" id="KW-1185">Reference proteome</keyword>
<dbReference type="Pfam" id="PF09438">
    <property type="entry name" value="DUF2017"/>
    <property type="match status" value="1"/>
</dbReference>
<dbReference type="InterPro" id="IPR018561">
    <property type="entry name" value="AosR"/>
</dbReference>
<accession>A0A418Q4J7</accession>
<sequence>MQPWTKKKSVLRGTRYITTLDPLEREMLGDSAATVSDKLMERARTAPKDELAEMTGMPSGHADAPTDPGLARLLPSFFAEGKEDVEGDASLTRQLNETDIIKLKLVNLRHLLDALGPNGSVNLSLTAEEVQPWVNAVTDIRNYHSVQYEQFKNDMSADSNQVMAAKNYLDWLGYFQDSLLTALMGALDIDE</sequence>
<gene>
    <name evidence="1" type="ORF">D3M95_10965</name>
</gene>
<dbReference type="RefSeq" id="WP_119665360.1">
    <property type="nucleotide sequence ID" value="NZ_QXJK01000020.1"/>
</dbReference>
<dbReference type="AlphaFoldDB" id="A0A418Q4J7"/>
<organism evidence="1 2">
    <name type="scientific">Corynebacterium falsenii</name>
    <dbReference type="NCBI Taxonomy" id="108486"/>
    <lineage>
        <taxon>Bacteria</taxon>
        <taxon>Bacillati</taxon>
        <taxon>Actinomycetota</taxon>
        <taxon>Actinomycetes</taxon>
        <taxon>Mycobacteriales</taxon>
        <taxon>Corynebacteriaceae</taxon>
        <taxon>Corynebacterium</taxon>
    </lineage>
</organism>
<dbReference type="EMBL" id="QXJK01000020">
    <property type="protein sequence ID" value="RIX33226.1"/>
    <property type="molecule type" value="Genomic_DNA"/>
</dbReference>
<evidence type="ECO:0000313" key="1">
    <source>
        <dbReference type="EMBL" id="RIX33226.1"/>
    </source>
</evidence>
<dbReference type="STRING" id="1451189.CFAL_03010"/>
<evidence type="ECO:0000313" key="2">
    <source>
        <dbReference type="Proteomes" id="UP000285278"/>
    </source>
</evidence>
<dbReference type="Proteomes" id="UP000285278">
    <property type="component" value="Unassembled WGS sequence"/>
</dbReference>
<dbReference type="OrthoDB" id="3268479at2"/>
<name>A0A418Q4J7_9CORY</name>